<comment type="caution">
    <text evidence="3">The sequence shown here is derived from an EMBL/GenBank/DDBJ whole genome shotgun (WGS) entry which is preliminary data.</text>
</comment>
<dbReference type="NCBIfam" id="TIGR02452">
    <property type="entry name" value="TIGR02452 family protein"/>
    <property type="match status" value="1"/>
</dbReference>
<feature type="region of interest" description="Disordered" evidence="1">
    <location>
        <begin position="461"/>
        <end position="528"/>
    </location>
</feature>
<protein>
    <recommendedName>
        <fullName evidence="2">Microbial-type PARG catalytic domain-containing protein</fullName>
    </recommendedName>
</protein>
<feature type="compositionally biased region" description="Acidic residues" evidence="1">
    <location>
        <begin position="461"/>
        <end position="470"/>
    </location>
</feature>
<name>A0A9P5NC06_GYMJU</name>
<dbReference type="EMBL" id="JADNYJ010000179">
    <property type="protein sequence ID" value="KAF8876684.1"/>
    <property type="molecule type" value="Genomic_DNA"/>
</dbReference>
<dbReference type="OrthoDB" id="9985428at2759"/>
<organism evidence="3 4">
    <name type="scientific">Gymnopilus junonius</name>
    <name type="common">Spectacular rustgill mushroom</name>
    <name type="synonym">Gymnopilus spectabilis subsp. junonius</name>
    <dbReference type="NCBI Taxonomy" id="109634"/>
    <lineage>
        <taxon>Eukaryota</taxon>
        <taxon>Fungi</taxon>
        <taxon>Dikarya</taxon>
        <taxon>Basidiomycota</taxon>
        <taxon>Agaricomycotina</taxon>
        <taxon>Agaricomycetes</taxon>
        <taxon>Agaricomycetidae</taxon>
        <taxon>Agaricales</taxon>
        <taxon>Agaricineae</taxon>
        <taxon>Hymenogastraceae</taxon>
        <taxon>Gymnopilus</taxon>
    </lineage>
</organism>
<feature type="compositionally biased region" description="Basic residues" evidence="1">
    <location>
        <begin position="35"/>
        <end position="46"/>
    </location>
</feature>
<dbReference type="PANTHER" id="PTHR35596">
    <property type="entry name" value="DUF2263 DOMAIN-CONTAINING PROTEIN"/>
    <property type="match status" value="1"/>
</dbReference>
<evidence type="ECO:0000313" key="3">
    <source>
        <dbReference type="EMBL" id="KAF8876684.1"/>
    </source>
</evidence>
<dbReference type="Pfam" id="PF10021">
    <property type="entry name" value="PARG_cat_microb"/>
    <property type="match status" value="1"/>
</dbReference>
<feature type="region of interest" description="Disordered" evidence="1">
    <location>
        <begin position="1"/>
        <end position="54"/>
    </location>
</feature>
<dbReference type="AlphaFoldDB" id="A0A9P5NC06"/>
<dbReference type="InterPro" id="IPR019261">
    <property type="entry name" value="PARG_cat_microbial"/>
</dbReference>
<feature type="domain" description="Microbial-type PARG catalytic" evidence="2">
    <location>
        <begin position="64"/>
        <end position="225"/>
    </location>
</feature>
<evidence type="ECO:0000256" key="1">
    <source>
        <dbReference type="SAM" id="MobiDB-lite"/>
    </source>
</evidence>
<feature type="region of interest" description="Disordered" evidence="1">
    <location>
        <begin position="358"/>
        <end position="382"/>
    </location>
</feature>
<dbReference type="InterPro" id="IPR012664">
    <property type="entry name" value="CHP02452"/>
</dbReference>
<dbReference type="Proteomes" id="UP000724874">
    <property type="component" value="Unassembled WGS sequence"/>
</dbReference>
<sequence>MSSYIAPTEPTHPLEQQVPGGWSEQPAETQGRGRDGHHRHRGRGRYQPRNPNYRLSRDELRDLAASTLETIDAGQYMSPHTEDPYDLVAKVTFTNDNTAYFGPDDPDIENWATADLDKNSTKVVIREYSTLVGTRRLHSLVNLRADFENKTVGVLNFASAKKPGGGFLNGSQAQARRIYCAVIYTLSVSYHPVGTQFYECYSNDPQNPFYTHAMIYSPSVVIFKNDKGHWTKPIEVDVLTSAAVNAGEVREQVHQAEEMRLLRERVRVAEEQRRRARERRRLREEELKRDEEDLRRSEIANPPVNENAEGPDQLLSQDKLEAVGEEQTDSAGNSNDNIEGKIVIAENARAIFHPLEHAQGTQETEPQSVPSEPEPSEPAPDPYYLAEVQIDVQMYERIGRILYLFHKRGVKHLILGSFGTASSKIFKNVFDTIVFAILGGPTIKVFRDIFGDSVVDKIDGEDEVEEEGSEVEGMKDVERHRHAAHQMAGRRQKTPVKGSQESTTDIQDVEMSDLTRKPPDVTEPHLAA</sequence>
<reference evidence="3" key="1">
    <citation type="submission" date="2020-11" db="EMBL/GenBank/DDBJ databases">
        <authorList>
            <consortium name="DOE Joint Genome Institute"/>
            <person name="Ahrendt S."/>
            <person name="Riley R."/>
            <person name="Andreopoulos W."/>
            <person name="LaButti K."/>
            <person name="Pangilinan J."/>
            <person name="Ruiz-duenas F.J."/>
            <person name="Barrasa J.M."/>
            <person name="Sanchez-Garcia M."/>
            <person name="Camarero S."/>
            <person name="Miyauchi S."/>
            <person name="Serrano A."/>
            <person name="Linde D."/>
            <person name="Babiker R."/>
            <person name="Drula E."/>
            <person name="Ayuso-Fernandez I."/>
            <person name="Pacheco R."/>
            <person name="Padilla G."/>
            <person name="Ferreira P."/>
            <person name="Barriuso J."/>
            <person name="Kellner H."/>
            <person name="Castanera R."/>
            <person name="Alfaro M."/>
            <person name="Ramirez L."/>
            <person name="Pisabarro A.G."/>
            <person name="Kuo A."/>
            <person name="Tritt A."/>
            <person name="Lipzen A."/>
            <person name="He G."/>
            <person name="Yan M."/>
            <person name="Ng V."/>
            <person name="Cullen D."/>
            <person name="Martin F."/>
            <person name="Rosso M.-N."/>
            <person name="Henrissat B."/>
            <person name="Hibbett D."/>
            <person name="Martinez A.T."/>
            <person name="Grigoriev I.V."/>
        </authorList>
    </citation>
    <scope>NUCLEOTIDE SEQUENCE</scope>
    <source>
        <strain evidence="3">AH 44721</strain>
    </source>
</reference>
<feature type="non-terminal residue" evidence="3">
    <location>
        <position position="528"/>
    </location>
</feature>
<feature type="compositionally biased region" description="Basic and acidic residues" evidence="1">
    <location>
        <begin position="513"/>
        <end position="528"/>
    </location>
</feature>
<dbReference type="InterPro" id="IPR043472">
    <property type="entry name" value="Macro_dom-like"/>
</dbReference>
<feature type="compositionally biased region" description="Pro residues" evidence="1">
    <location>
        <begin position="372"/>
        <end position="381"/>
    </location>
</feature>
<evidence type="ECO:0000313" key="4">
    <source>
        <dbReference type="Proteomes" id="UP000724874"/>
    </source>
</evidence>
<evidence type="ECO:0000259" key="2">
    <source>
        <dbReference type="Pfam" id="PF10021"/>
    </source>
</evidence>
<feature type="compositionally biased region" description="Basic residues" evidence="1">
    <location>
        <begin position="480"/>
        <end position="494"/>
    </location>
</feature>
<dbReference type="PANTHER" id="PTHR35596:SF1">
    <property type="entry name" value="MICROBIAL-TYPE PARG CATALYTIC DOMAIN-CONTAINING PROTEIN"/>
    <property type="match status" value="1"/>
</dbReference>
<keyword evidence="4" id="KW-1185">Reference proteome</keyword>
<feature type="region of interest" description="Disordered" evidence="1">
    <location>
        <begin position="286"/>
        <end position="312"/>
    </location>
</feature>
<gene>
    <name evidence="3" type="ORF">CPB84DRAFT_1795661</name>
</gene>
<feature type="compositionally biased region" description="Polar residues" evidence="1">
    <location>
        <begin position="497"/>
        <end position="506"/>
    </location>
</feature>
<proteinExistence type="predicted"/>
<feature type="compositionally biased region" description="Basic and acidic residues" evidence="1">
    <location>
        <begin position="286"/>
        <end position="298"/>
    </location>
</feature>
<accession>A0A9P5NC06</accession>
<dbReference type="Gene3D" id="3.40.220.10">
    <property type="entry name" value="Leucine Aminopeptidase, subunit E, domain 1"/>
    <property type="match status" value="2"/>
</dbReference>